<name>A0AAV2LJD0_KNICA</name>
<dbReference type="AlphaFoldDB" id="A0AAV2LJD0"/>
<dbReference type="EMBL" id="OZ035825">
    <property type="protein sequence ID" value="CAL1601268.1"/>
    <property type="molecule type" value="Genomic_DNA"/>
</dbReference>
<protein>
    <submittedName>
        <fullName evidence="1">Uncharacterized protein</fullName>
    </submittedName>
</protein>
<proteinExistence type="predicted"/>
<dbReference type="Proteomes" id="UP001497482">
    <property type="component" value="Chromosome 3"/>
</dbReference>
<accession>A0AAV2LJD0</accession>
<organism evidence="1 2">
    <name type="scientific">Knipowitschia caucasica</name>
    <name type="common">Caucasian dwarf goby</name>
    <name type="synonym">Pomatoschistus caucasicus</name>
    <dbReference type="NCBI Taxonomy" id="637954"/>
    <lineage>
        <taxon>Eukaryota</taxon>
        <taxon>Metazoa</taxon>
        <taxon>Chordata</taxon>
        <taxon>Craniata</taxon>
        <taxon>Vertebrata</taxon>
        <taxon>Euteleostomi</taxon>
        <taxon>Actinopterygii</taxon>
        <taxon>Neopterygii</taxon>
        <taxon>Teleostei</taxon>
        <taxon>Neoteleostei</taxon>
        <taxon>Acanthomorphata</taxon>
        <taxon>Gobiaria</taxon>
        <taxon>Gobiiformes</taxon>
        <taxon>Gobioidei</taxon>
        <taxon>Gobiidae</taxon>
        <taxon>Gobiinae</taxon>
        <taxon>Knipowitschia</taxon>
    </lineage>
</organism>
<reference evidence="1 2" key="1">
    <citation type="submission" date="2024-04" db="EMBL/GenBank/DDBJ databases">
        <authorList>
            <person name="Waldvogel A.-M."/>
            <person name="Schoenle A."/>
        </authorList>
    </citation>
    <scope>NUCLEOTIDE SEQUENCE [LARGE SCALE GENOMIC DNA]</scope>
</reference>
<keyword evidence="2" id="KW-1185">Reference proteome</keyword>
<evidence type="ECO:0000313" key="2">
    <source>
        <dbReference type="Proteomes" id="UP001497482"/>
    </source>
</evidence>
<gene>
    <name evidence="1" type="ORF">KC01_LOCUS29267</name>
</gene>
<evidence type="ECO:0000313" key="1">
    <source>
        <dbReference type="EMBL" id="CAL1601268.1"/>
    </source>
</evidence>
<sequence>MSFQDADSQVINEHEINDLMNTVIDWGDSEGATGEDVLGLGAVIVKMRTTPRIFPFGWVEHRRHHHV</sequence>